<protein>
    <submittedName>
        <fullName evidence="3">RNA polymerase subunit sigma-24</fullName>
    </submittedName>
</protein>
<sequence>MKVKQAFCLSPDKLLEHLYRQQTGQMLAWLTGLLRDLSVAEEIWHDSLALALKSWPKDLPDNPGGWLRVTARHLAIDRLRHQQVSLAKSRLIQALAIQDDQSEAFDAHPFNDELLKLIFTCCHPAIAYENRLALTLYAVCGLTTRQIANALLLSTSSLEQRLTRAKSKLKSAGIGFVIPQQKQLPERLDAVLKVIYLLFTSGYQQEWHEAQDEVDLAAEALRLGNLVLEMLPEQTECMGLVSLMEFNLARRNARADKQGNPVLLQEQDRSLWDRNLIEQADARLEQALRMKKPGSYQLQAAIAGVHCLAQSAEQTDWLQINALYSLLMQYDGNPVIAINAAVALAMLAGEEKGLAKLNALQKHDEIAHYALLYSAKAELYRRAGDPEQARIEYEKALARTENSREQSFYLQRLAGLIGKLL</sequence>
<proteinExistence type="predicted"/>
<dbReference type="SUPFAM" id="SSF88946">
    <property type="entry name" value="Sigma2 domain of RNA polymerase sigma factors"/>
    <property type="match status" value="1"/>
</dbReference>
<dbReference type="Gene3D" id="1.10.10.10">
    <property type="entry name" value="Winged helix-like DNA-binding domain superfamily/Winged helix DNA-binding domain"/>
    <property type="match status" value="1"/>
</dbReference>
<organism evidence="3 4">
    <name type="scientific">Bowmanella dokdonensis</name>
    <dbReference type="NCBI Taxonomy" id="751969"/>
    <lineage>
        <taxon>Bacteria</taxon>
        <taxon>Pseudomonadati</taxon>
        <taxon>Pseudomonadota</taxon>
        <taxon>Gammaproteobacteria</taxon>
        <taxon>Alteromonadales</taxon>
        <taxon>Alteromonadaceae</taxon>
        <taxon>Bowmanella</taxon>
    </lineage>
</organism>
<feature type="domain" description="DUF6596" evidence="2">
    <location>
        <begin position="187"/>
        <end position="287"/>
    </location>
</feature>
<dbReference type="InterPro" id="IPR013324">
    <property type="entry name" value="RNA_pol_sigma_r3/r4-like"/>
</dbReference>
<dbReference type="InterPro" id="IPR013249">
    <property type="entry name" value="RNA_pol_sigma70_r4_t2"/>
</dbReference>
<keyword evidence="4" id="KW-1185">Reference proteome</keyword>
<dbReference type="AlphaFoldDB" id="A0A939ITA4"/>
<gene>
    <name evidence="3" type="ORF">J0A66_20295</name>
</gene>
<dbReference type="InterPro" id="IPR036388">
    <property type="entry name" value="WH-like_DNA-bd_sf"/>
</dbReference>
<dbReference type="InterPro" id="IPR013325">
    <property type="entry name" value="RNA_pol_sigma_r2"/>
</dbReference>
<dbReference type="Gene3D" id="1.10.1740.10">
    <property type="match status" value="1"/>
</dbReference>
<evidence type="ECO:0000259" key="1">
    <source>
        <dbReference type="Pfam" id="PF08281"/>
    </source>
</evidence>
<evidence type="ECO:0000313" key="4">
    <source>
        <dbReference type="Proteomes" id="UP000664654"/>
    </source>
</evidence>
<feature type="domain" description="RNA polymerase sigma factor 70 region 4 type 2" evidence="1">
    <location>
        <begin position="128"/>
        <end position="169"/>
    </location>
</feature>
<dbReference type="EMBL" id="JAFKCV010000020">
    <property type="protein sequence ID" value="MBN7827582.1"/>
    <property type="molecule type" value="Genomic_DNA"/>
</dbReference>
<dbReference type="RefSeq" id="WP_206575695.1">
    <property type="nucleotide sequence ID" value="NZ_JAFKCV010000020.1"/>
</dbReference>
<dbReference type="GO" id="GO:0003677">
    <property type="term" value="F:DNA binding"/>
    <property type="evidence" value="ECO:0007669"/>
    <property type="project" value="InterPro"/>
</dbReference>
<dbReference type="SUPFAM" id="SSF88659">
    <property type="entry name" value="Sigma3 and sigma4 domains of RNA polymerase sigma factors"/>
    <property type="match status" value="1"/>
</dbReference>
<name>A0A939ITA4_9ALTE</name>
<dbReference type="GO" id="GO:0006352">
    <property type="term" value="P:DNA-templated transcription initiation"/>
    <property type="evidence" value="ECO:0007669"/>
    <property type="project" value="InterPro"/>
</dbReference>
<comment type="caution">
    <text evidence="3">The sequence shown here is derived from an EMBL/GenBank/DDBJ whole genome shotgun (WGS) entry which is preliminary data.</text>
</comment>
<dbReference type="Proteomes" id="UP000664654">
    <property type="component" value="Unassembled WGS sequence"/>
</dbReference>
<evidence type="ECO:0000259" key="2">
    <source>
        <dbReference type="Pfam" id="PF20239"/>
    </source>
</evidence>
<dbReference type="Pfam" id="PF08281">
    <property type="entry name" value="Sigma70_r4_2"/>
    <property type="match status" value="1"/>
</dbReference>
<dbReference type="PANTHER" id="PTHR47756">
    <property type="entry name" value="BLL6612 PROTEIN-RELATED"/>
    <property type="match status" value="1"/>
</dbReference>
<dbReference type="PANTHER" id="PTHR47756:SF2">
    <property type="entry name" value="BLL6612 PROTEIN"/>
    <property type="match status" value="1"/>
</dbReference>
<reference evidence="3" key="1">
    <citation type="submission" date="2021-03" db="EMBL/GenBank/DDBJ databases">
        <title>novel species isolated from a fishpond in China.</title>
        <authorList>
            <person name="Lu H."/>
            <person name="Cai Z."/>
        </authorList>
    </citation>
    <scope>NUCLEOTIDE SEQUENCE</scope>
    <source>
        <strain evidence="3">JCM 30855</strain>
    </source>
</reference>
<evidence type="ECO:0000313" key="3">
    <source>
        <dbReference type="EMBL" id="MBN7827582.1"/>
    </source>
</evidence>
<dbReference type="GO" id="GO:0016987">
    <property type="term" value="F:sigma factor activity"/>
    <property type="evidence" value="ECO:0007669"/>
    <property type="project" value="InterPro"/>
</dbReference>
<dbReference type="InterPro" id="IPR046531">
    <property type="entry name" value="DUF6596"/>
</dbReference>
<accession>A0A939ITA4</accession>
<dbReference type="Pfam" id="PF20239">
    <property type="entry name" value="DUF6596"/>
    <property type="match status" value="1"/>
</dbReference>